<evidence type="ECO:0000256" key="2">
    <source>
        <dbReference type="SAM" id="Phobius"/>
    </source>
</evidence>
<sequence length="336" mass="35615">MVETILGGANPMSLKSLSIRGKLLAAFGLMLALVIGLGAMSALQIRLVNGSARDLRDNWVPSIQAIGEVKLTYSRERTRAARAMGTPDAAERRNAVTDYQAARSELERALRTYEPLVSSREEQALLDRFKADYRTYSNFVDDLLAQPPGDARAMAAFNGESVRLWRKALEALDAAGKMNAEGAALAAAEAERSYKRAIWATAGGLALAVLLSVICVTWLTRNVAGGASSLSNSLLRLSRRDYGFELPEASRGDEIGEMARAVATCRDGLREADALAAAQAAEAASKVARGERVDGLLRGFEAEAAEVLRGVASAAVELNATAGEMAGTAQDGVARA</sequence>
<dbReference type="InterPro" id="IPR024478">
    <property type="entry name" value="HlyB_4HB_MCP"/>
</dbReference>
<feature type="domain" description="HAMP" evidence="3">
    <location>
        <begin position="221"/>
        <end position="274"/>
    </location>
</feature>
<dbReference type="PANTHER" id="PTHR32089">
    <property type="entry name" value="METHYL-ACCEPTING CHEMOTAXIS PROTEIN MCPB"/>
    <property type="match status" value="1"/>
</dbReference>
<reference evidence="4 5" key="1">
    <citation type="submission" date="2016-11" db="EMBL/GenBank/DDBJ databases">
        <authorList>
            <person name="Jaros S."/>
            <person name="Januszkiewicz K."/>
            <person name="Wedrychowicz H."/>
        </authorList>
    </citation>
    <scope>NUCLEOTIDE SEQUENCE [LARGE SCALE GENOMIC DNA]</scope>
    <source>
        <strain evidence="4 5">DSM 14916</strain>
    </source>
</reference>
<dbReference type="SUPFAM" id="SSF158472">
    <property type="entry name" value="HAMP domain-like"/>
    <property type="match status" value="1"/>
</dbReference>
<evidence type="ECO:0000313" key="4">
    <source>
        <dbReference type="EMBL" id="SHK28212.1"/>
    </source>
</evidence>
<keyword evidence="2" id="KW-0812">Transmembrane</keyword>
<accession>A0A1M6R6X3</accession>
<dbReference type="EMBL" id="FQZF01000041">
    <property type="protein sequence ID" value="SHK28212.1"/>
    <property type="molecule type" value="Genomic_DNA"/>
</dbReference>
<feature type="transmembrane region" description="Helical" evidence="2">
    <location>
        <begin position="23"/>
        <end position="43"/>
    </location>
</feature>
<dbReference type="SMART" id="SM00304">
    <property type="entry name" value="HAMP"/>
    <property type="match status" value="1"/>
</dbReference>
<dbReference type="STRING" id="198092.SAMN02745194_04600"/>
<comment type="similarity">
    <text evidence="1">Belongs to the methyl-accepting chemotaxis (MCP) protein family.</text>
</comment>
<feature type="non-terminal residue" evidence="4">
    <location>
        <position position="336"/>
    </location>
</feature>
<gene>
    <name evidence="4" type="ORF">SAMN02745194_04600</name>
</gene>
<dbReference type="Gene3D" id="6.10.340.10">
    <property type="match status" value="1"/>
</dbReference>
<dbReference type="GO" id="GO:0007165">
    <property type="term" value="P:signal transduction"/>
    <property type="evidence" value="ECO:0007669"/>
    <property type="project" value="InterPro"/>
</dbReference>
<evidence type="ECO:0000313" key="5">
    <source>
        <dbReference type="Proteomes" id="UP000184387"/>
    </source>
</evidence>
<dbReference type="AlphaFoldDB" id="A0A1M6R6X3"/>
<proteinExistence type="inferred from homology"/>
<dbReference type="PANTHER" id="PTHR32089:SF120">
    <property type="entry name" value="METHYL-ACCEPTING CHEMOTAXIS PROTEIN TLPQ"/>
    <property type="match status" value="1"/>
</dbReference>
<organism evidence="4 5">
    <name type="scientific">Muricoccus roseus</name>
    <dbReference type="NCBI Taxonomy" id="198092"/>
    <lineage>
        <taxon>Bacteria</taxon>
        <taxon>Pseudomonadati</taxon>
        <taxon>Pseudomonadota</taxon>
        <taxon>Alphaproteobacteria</taxon>
        <taxon>Acetobacterales</taxon>
        <taxon>Roseomonadaceae</taxon>
        <taxon>Muricoccus</taxon>
    </lineage>
</organism>
<evidence type="ECO:0000259" key="3">
    <source>
        <dbReference type="PROSITE" id="PS50885"/>
    </source>
</evidence>
<dbReference type="Pfam" id="PF12729">
    <property type="entry name" value="4HB_MCP_1"/>
    <property type="match status" value="1"/>
</dbReference>
<dbReference type="InterPro" id="IPR003660">
    <property type="entry name" value="HAMP_dom"/>
</dbReference>
<name>A0A1M6R6X3_9PROT</name>
<keyword evidence="5" id="KW-1185">Reference proteome</keyword>
<evidence type="ECO:0000256" key="1">
    <source>
        <dbReference type="ARBA" id="ARBA00029447"/>
    </source>
</evidence>
<keyword evidence="2" id="KW-0472">Membrane</keyword>
<dbReference type="Proteomes" id="UP000184387">
    <property type="component" value="Unassembled WGS sequence"/>
</dbReference>
<protein>
    <submittedName>
        <fullName evidence="4">Sensor domain CHASE3-containing protein</fullName>
    </submittedName>
</protein>
<feature type="transmembrane region" description="Helical" evidence="2">
    <location>
        <begin position="197"/>
        <end position="219"/>
    </location>
</feature>
<dbReference type="GO" id="GO:0016020">
    <property type="term" value="C:membrane"/>
    <property type="evidence" value="ECO:0007669"/>
    <property type="project" value="InterPro"/>
</dbReference>
<dbReference type="PROSITE" id="PS50885">
    <property type="entry name" value="HAMP"/>
    <property type="match status" value="1"/>
</dbReference>
<keyword evidence="2" id="KW-1133">Transmembrane helix</keyword>